<keyword evidence="3" id="KW-0812">Transmembrane</keyword>
<evidence type="ECO:0000256" key="2">
    <source>
        <dbReference type="ARBA" id="ARBA00023136"/>
    </source>
</evidence>
<dbReference type="EMBL" id="FQVG01000005">
    <property type="protein sequence ID" value="SHE46831.1"/>
    <property type="molecule type" value="Genomic_DNA"/>
</dbReference>
<name>A0A1M4TQU9_9CLOT</name>
<dbReference type="InterPro" id="IPR004995">
    <property type="entry name" value="Spore_Ger"/>
</dbReference>
<keyword evidence="2 3" id="KW-0472">Membrane</keyword>
<feature type="transmembrane region" description="Helical" evidence="3">
    <location>
        <begin position="293"/>
        <end position="317"/>
    </location>
</feature>
<keyword evidence="3" id="KW-1133">Transmembrane helix</keyword>
<dbReference type="GO" id="GO:0009847">
    <property type="term" value="P:spore germination"/>
    <property type="evidence" value="ECO:0007669"/>
    <property type="project" value="InterPro"/>
</dbReference>
<dbReference type="InterPro" id="IPR050768">
    <property type="entry name" value="UPF0353/GerABKA_families"/>
</dbReference>
<keyword evidence="5" id="KW-1185">Reference proteome</keyword>
<protein>
    <submittedName>
        <fullName evidence="4">GerA spore germination protein</fullName>
    </submittedName>
</protein>
<evidence type="ECO:0000256" key="3">
    <source>
        <dbReference type="SAM" id="Phobius"/>
    </source>
</evidence>
<evidence type="ECO:0000313" key="5">
    <source>
        <dbReference type="Proteomes" id="UP000184423"/>
    </source>
</evidence>
<feature type="transmembrane region" description="Helical" evidence="3">
    <location>
        <begin position="249"/>
        <end position="273"/>
    </location>
</feature>
<organism evidence="4 5">
    <name type="scientific">Caloramator proteoclasticus DSM 10124</name>
    <dbReference type="NCBI Taxonomy" id="1121262"/>
    <lineage>
        <taxon>Bacteria</taxon>
        <taxon>Bacillati</taxon>
        <taxon>Bacillota</taxon>
        <taxon>Clostridia</taxon>
        <taxon>Eubacteriales</taxon>
        <taxon>Clostridiaceae</taxon>
        <taxon>Caloramator</taxon>
    </lineage>
</organism>
<dbReference type="Pfam" id="PF03323">
    <property type="entry name" value="GerA"/>
    <property type="match status" value="1"/>
</dbReference>
<dbReference type="PANTHER" id="PTHR22550">
    <property type="entry name" value="SPORE GERMINATION PROTEIN"/>
    <property type="match status" value="1"/>
</dbReference>
<dbReference type="PIRSF" id="PIRSF005690">
    <property type="entry name" value="GerBA"/>
    <property type="match status" value="1"/>
</dbReference>
<evidence type="ECO:0000313" key="4">
    <source>
        <dbReference type="EMBL" id="SHE46831.1"/>
    </source>
</evidence>
<dbReference type="PANTHER" id="PTHR22550:SF5">
    <property type="entry name" value="LEUCINE ZIPPER PROTEIN 4"/>
    <property type="match status" value="1"/>
</dbReference>
<dbReference type="RefSeq" id="WP_073247782.1">
    <property type="nucleotide sequence ID" value="NZ_FQVG01000005.1"/>
</dbReference>
<sequence>MEHLSKNIYQNINKIISYMPNSSTLVKREILINKRTKCFILYVTNLCNRKSIELHIISPLLNKVKEDLETIDNPAEYIMQNYLSVSEATIIKHLDNITVELLRGKCLILIDKTNQAILCDTSDIPHRNIQESNIEKTLRGGRECFVENIEINLALIQNKVKSNKLRIERLILGTENNADAAIIYLDGVIDPVVLDTIKFKLNRIKKLPYILCTGYIEQLIEDFPYGFFPQLKNTEKPDKVVSDLFQGKAAILISGAPYALIAPAVFIEFFQGFEDYSQRILTSVFVRLTRTLSAILVLLATPIYLCVLSYTSAIVPIKLIKVIYNSRLGIPLPPFLEILTMEIAVELLREGGLRLPTPIGQTLGIVGGIVIGEAATKAGLVSPTTLVVVSTTVIASFLIPNYEMALSIRFLRFPMLILAHMFGLLGVILGFYLIVIILINMNSFGIPYFAPFAPLNYSDLKDTVIRFPLDKILRKPKSLKIKKGKI</sequence>
<feature type="transmembrane region" description="Helical" evidence="3">
    <location>
        <begin position="411"/>
        <end position="439"/>
    </location>
</feature>
<dbReference type="GO" id="GO:0016020">
    <property type="term" value="C:membrane"/>
    <property type="evidence" value="ECO:0007669"/>
    <property type="project" value="InterPro"/>
</dbReference>
<gene>
    <name evidence="4" type="ORF">SAMN02746091_00444</name>
</gene>
<feature type="transmembrane region" description="Helical" evidence="3">
    <location>
        <begin position="380"/>
        <end position="399"/>
    </location>
</feature>
<evidence type="ECO:0000256" key="1">
    <source>
        <dbReference type="ARBA" id="ARBA00005278"/>
    </source>
</evidence>
<proteinExistence type="inferred from homology"/>
<comment type="similarity">
    <text evidence="1">Belongs to the GerABKA family.</text>
</comment>
<reference evidence="5" key="1">
    <citation type="submission" date="2016-11" db="EMBL/GenBank/DDBJ databases">
        <authorList>
            <person name="Varghese N."/>
            <person name="Submissions S."/>
        </authorList>
    </citation>
    <scope>NUCLEOTIDE SEQUENCE [LARGE SCALE GENOMIC DNA]</scope>
    <source>
        <strain evidence="5">DSM 10124</strain>
    </source>
</reference>
<dbReference type="AlphaFoldDB" id="A0A1M4TQU9"/>
<dbReference type="Proteomes" id="UP000184423">
    <property type="component" value="Unassembled WGS sequence"/>
</dbReference>
<accession>A0A1M4TQU9</accession>